<sequence length="67" mass="7328">MQVEKKAAEEDRGGGAEAVLSLGSSLSIPICYHSSFGLHDDLFLSRSRRQATSRFSPKPGEYKIDLS</sequence>
<dbReference type="OrthoDB" id="1932925at2759"/>
<dbReference type="Proteomes" id="UP000636800">
    <property type="component" value="Chromosome 5"/>
</dbReference>
<dbReference type="EMBL" id="JADCNL010000005">
    <property type="protein sequence ID" value="KAG0480841.1"/>
    <property type="molecule type" value="Genomic_DNA"/>
</dbReference>
<comment type="caution">
    <text evidence="1">The sequence shown here is derived from an EMBL/GenBank/DDBJ whole genome shotgun (WGS) entry which is preliminary data.</text>
</comment>
<name>A0A835R150_VANPL</name>
<proteinExistence type="predicted"/>
<keyword evidence="2" id="KW-1185">Reference proteome</keyword>
<protein>
    <submittedName>
        <fullName evidence="1">Uncharacterized protein</fullName>
    </submittedName>
</protein>
<evidence type="ECO:0000313" key="1">
    <source>
        <dbReference type="EMBL" id="KAG0480841.1"/>
    </source>
</evidence>
<dbReference type="AlphaFoldDB" id="A0A835R150"/>
<reference evidence="1 2" key="1">
    <citation type="journal article" date="2020" name="Nat. Food">
        <title>A phased Vanilla planifolia genome enables genetic improvement of flavour and production.</title>
        <authorList>
            <person name="Hasing T."/>
            <person name="Tang H."/>
            <person name="Brym M."/>
            <person name="Khazi F."/>
            <person name="Huang T."/>
            <person name="Chambers A.H."/>
        </authorList>
    </citation>
    <scope>NUCLEOTIDE SEQUENCE [LARGE SCALE GENOMIC DNA]</scope>
    <source>
        <tissue evidence="1">Leaf</tissue>
    </source>
</reference>
<evidence type="ECO:0000313" key="2">
    <source>
        <dbReference type="Proteomes" id="UP000636800"/>
    </source>
</evidence>
<gene>
    <name evidence="1" type="ORF">HPP92_011699</name>
</gene>
<organism evidence="1 2">
    <name type="scientific">Vanilla planifolia</name>
    <name type="common">Vanilla</name>
    <dbReference type="NCBI Taxonomy" id="51239"/>
    <lineage>
        <taxon>Eukaryota</taxon>
        <taxon>Viridiplantae</taxon>
        <taxon>Streptophyta</taxon>
        <taxon>Embryophyta</taxon>
        <taxon>Tracheophyta</taxon>
        <taxon>Spermatophyta</taxon>
        <taxon>Magnoliopsida</taxon>
        <taxon>Liliopsida</taxon>
        <taxon>Asparagales</taxon>
        <taxon>Orchidaceae</taxon>
        <taxon>Vanilloideae</taxon>
        <taxon>Vanilleae</taxon>
        <taxon>Vanilla</taxon>
    </lineage>
</organism>
<accession>A0A835R150</accession>